<dbReference type="EMBL" id="UYJE01006234">
    <property type="protein sequence ID" value="VDI44147.1"/>
    <property type="molecule type" value="Genomic_DNA"/>
</dbReference>
<dbReference type="Gene3D" id="1.10.720.30">
    <property type="entry name" value="SAP domain"/>
    <property type="match status" value="1"/>
</dbReference>
<dbReference type="InterPro" id="IPR019080">
    <property type="entry name" value="YqaJ_viral_recombinase"/>
</dbReference>
<dbReference type="Pfam" id="PF09588">
    <property type="entry name" value="YqaJ"/>
    <property type="match status" value="1"/>
</dbReference>
<feature type="domain" description="SWIM-type" evidence="3">
    <location>
        <begin position="131"/>
        <end position="171"/>
    </location>
</feature>
<dbReference type="InterPro" id="IPR011335">
    <property type="entry name" value="Restrct_endonuc-II-like"/>
</dbReference>
<comment type="caution">
    <text evidence="4">The sequence shown here is derived from an EMBL/GenBank/DDBJ whole genome shotgun (WGS) entry which is preliminary data.</text>
</comment>
<dbReference type="CDD" id="cd22343">
    <property type="entry name" value="PDDEXK_lambda_exonuclease-like"/>
    <property type="match status" value="1"/>
</dbReference>
<evidence type="ECO:0000313" key="5">
    <source>
        <dbReference type="Proteomes" id="UP000596742"/>
    </source>
</evidence>
<evidence type="ECO:0000313" key="4">
    <source>
        <dbReference type="EMBL" id="VDI44147.1"/>
    </source>
</evidence>
<dbReference type="InterPro" id="IPR003034">
    <property type="entry name" value="SAP_dom"/>
</dbReference>
<evidence type="ECO:0000256" key="1">
    <source>
        <dbReference type="PROSITE-ProRule" id="PRU00325"/>
    </source>
</evidence>
<organism evidence="4 5">
    <name type="scientific">Mytilus galloprovincialis</name>
    <name type="common">Mediterranean mussel</name>
    <dbReference type="NCBI Taxonomy" id="29158"/>
    <lineage>
        <taxon>Eukaryota</taxon>
        <taxon>Metazoa</taxon>
        <taxon>Spiralia</taxon>
        <taxon>Lophotrochozoa</taxon>
        <taxon>Mollusca</taxon>
        <taxon>Bivalvia</taxon>
        <taxon>Autobranchia</taxon>
        <taxon>Pteriomorphia</taxon>
        <taxon>Mytilida</taxon>
        <taxon>Mytiloidea</taxon>
        <taxon>Mytilidae</taxon>
        <taxon>Mytilinae</taxon>
        <taxon>Mytilus</taxon>
    </lineage>
</organism>
<dbReference type="InterPro" id="IPR007527">
    <property type="entry name" value="Znf_SWIM"/>
</dbReference>
<dbReference type="PROSITE" id="PS50966">
    <property type="entry name" value="ZF_SWIM"/>
    <property type="match status" value="1"/>
</dbReference>
<proteinExistence type="predicted"/>
<evidence type="ECO:0000259" key="3">
    <source>
        <dbReference type="PROSITE" id="PS50966"/>
    </source>
</evidence>
<dbReference type="AlphaFoldDB" id="A0A8B6F627"/>
<dbReference type="PROSITE" id="PS50800">
    <property type="entry name" value="SAP"/>
    <property type="match status" value="1"/>
</dbReference>
<reference evidence="4" key="1">
    <citation type="submission" date="2018-11" db="EMBL/GenBank/DDBJ databases">
        <authorList>
            <person name="Alioto T."/>
            <person name="Alioto T."/>
        </authorList>
    </citation>
    <scope>NUCLEOTIDE SEQUENCE</scope>
</reference>
<dbReference type="InterPro" id="IPR011604">
    <property type="entry name" value="PDDEXK-like_dom_sf"/>
</dbReference>
<dbReference type="InterPro" id="IPR036361">
    <property type="entry name" value="SAP_dom_sf"/>
</dbReference>
<feature type="domain" description="SAP" evidence="2">
    <location>
        <begin position="4"/>
        <end position="38"/>
    </location>
</feature>
<dbReference type="SUPFAM" id="SSF68906">
    <property type="entry name" value="SAP domain"/>
    <property type="match status" value="1"/>
</dbReference>
<dbReference type="Proteomes" id="UP000596742">
    <property type="component" value="Unassembled WGS sequence"/>
</dbReference>
<name>A0A8B6F627_MYTGA</name>
<evidence type="ECO:0000259" key="2">
    <source>
        <dbReference type="PROSITE" id="PS50800"/>
    </source>
</evidence>
<dbReference type="SMART" id="SM00513">
    <property type="entry name" value="SAP"/>
    <property type="match status" value="1"/>
</dbReference>
<accession>A0A8B6F627</accession>
<evidence type="ECO:0008006" key="6">
    <source>
        <dbReference type="Google" id="ProtNLM"/>
    </source>
</evidence>
<dbReference type="SUPFAM" id="SSF52980">
    <property type="entry name" value="Restriction endonuclease-like"/>
    <property type="match status" value="1"/>
</dbReference>
<dbReference type="Gene3D" id="3.90.320.10">
    <property type="match status" value="1"/>
</dbReference>
<sequence length="413" mass="48275">MSNYGSWTLPELKKELKTRGAHVSGRKRELIERLESYDRNQNFGKETAEDEFNMTLSSSSIYKDMNSETDFSNFTSKSIDIYLEPMGKTLDTKAKQLYNNRFLKYLRLGTENDLFFVKSECHAEMKRKITYKVDVCINKELTIMEAQCECAAGMGPTAHCKHACEVLFGMAQFSCFKELRTEETCTQRLQTFHQYEDITSIQAFTVNQSKSKQWLYERCKRLTSSNFGRICKATDRTDFHKLALSYTRSSALYTAAIKHGRQYELVAIEKYESITKLETVKCGLFVSKMHPFLAASPDGLTENKTLLEIKCPYTARNKLITPKSVPYLSEVNGELILDQKHDYYYQIQGQLFCTGKQTCDFFVYTHEDHKLITIQRNDRFIVEMKDALTSFYEKYFKRVLDKFMYNSYDKYSW</sequence>
<protein>
    <recommendedName>
        <fullName evidence="6">SWIM-type domain-containing protein</fullName>
    </recommendedName>
</protein>
<keyword evidence="1" id="KW-0862">Zinc</keyword>
<dbReference type="Pfam" id="PF02037">
    <property type="entry name" value="SAP"/>
    <property type="match status" value="1"/>
</dbReference>
<dbReference type="GO" id="GO:0006281">
    <property type="term" value="P:DNA repair"/>
    <property type="evidence" value="ECO:0007669"/>
    <property type="project" value="UniProtKB-ARBA"/>
</dbReference>
<keyword evidence="1" id="KW-0863">Zinc-finger</keyword>
<gene>
    <name evidence="4" type="ORF">MGAL_10B008740</name>
</gene>
<dbReference type="PANTHER" id="PTHR46609:SF8">
    <property type="entry name" value="YQAJ VIRAL RECOMBINASE DOMAIN-CONTAINING PROTEIN"/>
    <property type="match status" value="1"/>
</dbReference>
<dbReference type="PANTHER" id="PTHR46609">
    <property type="entry name" value="EXONUCLEASE, PHAGE-TYPE/RECB, C-TERMINAL DOMAIN-CONTAINING PROTEIN"/>
    <property type="match status" value="1"/>
</dbReference>
<keyword evidence="1" id="KW-0479">Metal-binding</keyword>
<dbReference type="GO" id="GO:0008270">
    <property type="term" value="F:zinc ion binding"/>
    <property type="evidence" value="ECO:0007669"/>
    <property type="project" value="UniProtKB-KW"/>
</dbReference>
<dbReference type="OrthoDB" id="6150801at2759"/>
<keyword evidence="5" id="KW-1185">Reference proteome</keyword>
<dbReference type="InterPro" id="IPR051703">
    <property type="entry name" value="NF-kappa-B_Signaling_Reg"/>
</dbReference>